<dbReference type="eggNOG" id="KOG2723">
    <property type="taxonomic scope" value="Eukaryota"/>
</dbReference>
<dbReference type="GO" id="GO:0005783">
    <property type="term" value="C:endoplasmic reticulum"/>
    <property type="evidence" value="ECO:0007669"/>
    <property type="project" value="UniProtKB-SubCell"/>
</dbReference>
<evidence type="ECO:0000256" key="2">
    <source>
        <dbReference type="ARBA" id="ARBA00022824"/>
    </source>
</evidence>
<dbReference type="SMR" id="G1SJ00"/>
<feature type="region of interest" description="Disordered" evidence="7">
    <location>
        <begin position="251"/>
        <end position="271"/>
    </location>
</feature>
<dbReference type="Proteomes" id="UP000001811">
    <property type="component" value="Unplaced"/>
</dbReference>
<reference evidence="9 10" key="1">
    <citation type="journal article" date="2011" name="Nature">
        <title>A high-resolution map of human evolutionary constraint using 29 mammals.</title>
        <authorList>
            <person name="Lindblad-Toh K."/>
            <person name="Garber M."/>
            <person name="Zuk O."/>
            <person name="Lin M.F."/>
            <person name="Parker B.J."/>
            <person name="Washietl S."/>
            <person name="Kheradpour P."/>
            <person name="Ernst J."/>
            <person name="Jordan G."/>
            <person name="Mauceli E."/>
            <person name="Ward L.D."/>
            <person name="Lowe C.B."/>
            <person name="Holloway A.K."/>
            <person name="Clamp M."/>
            <person name="Gnerre S."/>
            <person name="Alfoldi J."/>
            <person name="Beal K."/>
            <person name="Chang J."/>
            <person name="Clawson H."/>
            <person name="Cuff J."/>
            <person name="Di Palma F."/>
            <person name="Fitzgerald S."/>
            <person name="Flicek P."/>
            <person name="Guttman M."/>
            <person name="Hubisz M.J."/>
            <person name="Jaffe D.B."/>
            <person name="Jungreis I."/>
            <person name="Kent W.J."/>
            <person name="Kostka D."/>
            <person name="Lara M."/>
            <person name="Martins A.L."/>
            <person name="Massingham T."/>
            <person name="Moltke I."/>
            <person name="Raney B.J."/>
            <person name="Rasmussen M.D."/>
            <person name="Robinson J."/>
            <person name="Stark A."/>
            <person name="Vilella A.J."/>
            <person name="Wen J."/>
            <person name="Xie X."/>
            <person name="Zody M.C."/>
            <person name="Baldwin J."/>
            <person name="Bloom T."/>
            <person name="Chin C.W."/>
            <person name="Heiman D."/>
            <person name="Nicol R."/>
            <person name="Nusbaum C."/>
            <person name="Young S."/>
            <person name="Wilkinson J."/>
            <person name="Worley K.C."/>
            <person name="Kovar C.L."/>
            <person name="Muzny D.M."/>
            <person name="Gibbs R.A."/>
            <person name="Cree A."/>
            <person name="Dihn H.H."/>
            <person name="Fowler G."/>
            <person name="Jhangiani S."/>
            <person name="Joshi V."/>
            <person name="Lee S."/>
            <person name="Lewis L.R."/>
            <person name="Nazareth L.V."/>
            <person name="Okwuonu G."/>
            <person name="Santibanez J."/>
            <person name="Warren W.C."/>
            <person name="Mardis E.R."/>
            <person name="Weinstock G.M."/>
            <person name="Wilson R.K."/>
            <person name="Delehaunty K."/>
            <person name="Dooling D."/>
            <person name="Fronik C."/>
            <person name="Fulton L."/>
            <person name="Fulton B."/>
            <person name="Graves T."/>
            <person name="Minx P."/>
            <person name="Sodergren E."/>
            <person name="Birney E."/>
            <person name="Margulies E.H."/>
            <person name="Herrero J."/>
            <person name="Green E.D."/>
            <person name="Haussler D."/>
            <person name="Siepel A."/>
            <person name="Goldman N."/>
            <person name="Pollard K.S."/>
            <person name="Pedersen J.S."/>
            <person name="Lander E.S."/>
            <person name="Kellis M."/>
        </authorList>
    </citation>
    <scope>NUCLEOTIDE SEQUENCE [LARGE SCALE GENOMIC DNA]</scope>
    <source>
        <strain evidence="10">Thorbecke</strain>
    </source>
</reference>
<evidence type="ECO:0000313" key="10">
    <source>
        <dbReference type="Proteomes" id="UP000001811"/>
    </source>
</evidence>
<dbReference type="PANTHER" id="PTHR14499:SF5">
    <property type="entry name" value="POTASSIUM CHANNEL REGULATORY PROTEIN"/>
    <property type="match status" value="1"/>
</dbReference>
<dbReference type="CTD" id="283518"/>
<dbReference type="Ensembl" id="ENSOCUT00000003083.1">
    <property type="protein sequence ID" value="ENSOCUP00000002680.1"/>
    <property type="gene ID" value="ENSOCUG00000003085.1"/>
</dbReference>
<dbReference type="PANTHER" id="PTHR14499">
    <property type="entry name" value="POTASSIUM CHANNEL TETRAMERIZATION DOMAIN-CONTAINING"/>
    <property type="match status" value="1"/>
</dbReference>
<reference evidence="9" key="3">
    <citation type="submission" date="2025-09" db="UniProtKB">
        <authorList>
            <consortium name="Ensembl"/>
        </authorList>
    </citation>
    <scope>IDENTIFICATION</scope>
    <source>
        <strain evidence="9">Thorbecke</strain>
    </source>
</reference>
<dbReference type="GO" id="GO:0042802">
    <property type="term" value="F:identical protein binding"/>
    <property type="evidence" value="ECO:0007669"/>
    <property type="project" value="Ensembl"/>
</dbReference>
<evidence type="ECO:0000256" key="6">
    <source>
        <dbReference type="ARBA" id="ARBA00076430"/>
    </source>
</evidence>
<dbReference type="GeneID" id="100343349"/>
<protein>
    <recommendedName>
        <fullName evidence="5">Potassium channel regulatory protein</fullName>
    </recommendedName>
    <alternativeName>
        <fullName evidence="6">Protein CLLD4</fullName>
    </alternativeName>
</protein>
<organism evidence="9 10">
    <name type="scientific">Oryctolagus cuniculus</name>
    <name type="common">Rabbit</name>
    <dbReference type="NCBI Taxonomy" id="9986"/>
    <lineage>
        <taxon>Eukaryota</taxon>
        <taxon>Metazoa</taxon>
        <taxon>Chordata</taxon>
        <taxon>Craniata</taxon>
        <taxon>Vertebrata</taxon>
        <taxon>Euteleostomi</taxon>
        <taxon>Mammalia</taxon>
        <taxon>Eutheria</taxon>
        <taxon>Euarchontoglires</taxon>
        <taxon>Glires</taxon>
        <taxon>Lagomorpha</taxon>
        <taxon>Leporidae</taxon>
        <taxon>Oryctolagus</taxon>
    </lineage>
</organism>
<dbReference type="GO" id="GO:0051260">
    <property type="term" value="P:protein homooligomerization"/>
    <property type="evidence" value="ECO:0007669"/>
    <property type="project" value="InterPro"/>
</dbReference>
<comment type="function">
    <text evidence="3">Inhibits potassium fluxes in cells. May regulate Kv1 family channel proteins by retaining a fraction of channels in endomembranes.</text>
</comment>
<sequence length="271" mass="30784">MSSQELVTLNVGGKIFTTKISTIKQFPASRLAQMVDGQDQELKMVGGQIFVDRDGVLFSFILDFLRTHQLLLPTDFSDYLRLQREALFYELDSLVHLLNRHLLQKGPAVLEVHFLSRNTQAFFRVFGSCSKTIKMLTERITVFIEQPSALTWNSNSFPPQVTFLPLPPQRPSYHDLVFQCGSDSTPENQTGVRYVSIKPDNRKLANGTNVLGLLIDTILKEGFHLVSRTVSSEDKSECYSFERVRSPEAFAMNKTPKPEMTIMSEQSQKKT</sequence>
<dbReference type="Pfam" id="PF02214">
    <property type="entry name" value="BTB_2"/>
    <property type="match status" value="1"/>
</dbReference>
<dbReference type="OMA" id="SYIMDFL"/>
<accession>G1SJ00</accession>
<dbReference type="SMART" id="SM00225">
    <property type="entry name" value="BTB"/>
    <property type="match status" value="1"/>
</dbReference>
<keyword evidence="10" id="KW-1185">Reference proteome</keyword>
<gene>
    <name evidence="9" type="primary">KCNRG</name>
</gene>
<dbReference type="STRING" id="9986.ENSOCUP00000002680"/>
<dbReference type="FunFam" id="3.30.710.10:FF:000114">
    <property type="entry name" value="potassium channel regulatory protein"/>
    <property type="match status" value="1"/>
</dbReference>
<evidence type="ECO:0000256" key="4">
    <source>
        <dbReference type="ARBA" id="ARBA00062212"/>
    </source>
</evidence>
<evidence type="ECO:0000256" key="5">
    <source>
        <dbReference type="ARBA" id="ARBA00074958"/>
    </source>
</evidence>
<reference evidence="9" key="2">
    <citation type="submission" date="2025-08" db="UniProtKB">
        <authorList>
            <consortium name="Ensembl"/>
        </authorList>
    </citation>
    <scope>IDENTIFICATION</scope>
    <source>
        <strain evidence="9">Thorbecke</strain>
    </source>
</reference>
<dbReference type="InterPro" id="IPR011333">
    <property type="entry name" value="SKP1/BTB/POZ_sf"/>
</dbReference>
<comment type="subcellular location">
    <subcellularLocation>
        <location evidence="1">Endoplasmic reticulum</location>
    </subcellularLocation>
</comment>
<name>G1SJ00_RABIT</name>
<dbReference type="AlphaFoldDB" id="G1SJ00"/>
<keyword evidence="2" id="KW-0256">Endoplasmic reticulum</keyword>
<evidence type="ECO:0000259" key="8">
    <source>
        <dbReference type="SMART" id="SM00225"/>
    </source>
</evidence>
<evidence type="ECO:0000256" key="7">
    <source>
        <dbReference type="SAM" id="MobiDB-lite"/>
    </source>
</evidence>
<comment type="subunit">
    <text evidence="4">Can form homooligomers. Interacts with KCNA1 (via cytoplasmic N-terminal domain) and KCNA4.</text>
</comment>
<dbReference type="RefSeq" id="XP_002720795.1">
    <property type="nucleotide sequence ID" value="XM_002720749.5"/>
</dbReference>
<proteinExistence type="predicted"/>
<feature type="domain" description="BTB" evidence="8">
    <location>
        <begin position="5"/>
        <end position="106"/>
    </location>
</feature>
<dbReference type="OrthoDB" id="10025005at2759"/>
<evidence type="ECO:0000256" key="1">
    <source>
        <dbReference type="ARBA" id="ARBA00004240"/>
    </source>
</evidence>
<dbReference type="InParanoid" id="G1SJ00"/>
<dbReference type="SUPFAM" id="SSF54695">
    <property type="entry name" value="POZ domain"/>
    <property type="match status" value="1"/>
</dbReference>
<dbReference type="GeneTree" id="ENSGT00940000161898"/>
<dbReference type="Bgee" id="ENSOCUG00000003085">
    <property type="expression patterns" value="Expressed in blood and 15 other cell types or tissues"/>
</dbReference>
<evidence type="ECO:0000256" key="3">
    <source>
        <dbReference type="ARBA" id="ARBA00059762"/>
    </source>
</evidence>
<dbReference type="Gene3D" id="3.30.710.10">
    <property type="entry name" value="Potassium Channel Kv1.1, Chain A"/>
    <property type="match status" value="1"/>
</dbReference>
<dbReference type="HOGENOM" id="CLU_087954_0_0_1"/>
<dbReference type="KEGG" id="ocu:100343349"/>
<dbReference type="InterPro" id="IPR003131">
    <property type="entry name" value="T1-type_BTB"/>
</dbReference>
<dbReference type="FunCoup" id="G1SJ00">
    <property type="interactions" value="68"/>
</dbReference>
<dbReference type="InterPro" id="IPR000210">
    <property type="entry name" value="BTB/POZ_dom"/>
</dbReference>
<evidence type="ECO:0000313" key="9">
    <source>
        <dbReference type="Ensembl" id="ENSOCUP00000002680.1"/>
    </source>
</evidence>
<dbReference type="PaxDb" id="9986-ENSOCUP00000002680"/>